<evidence type="ECO:0000256" key="1">
    <source>
        <dbReference type="SAM" id="SignalP"/>
    </source>
</evidence>
<keyword evidence="1" id="KW-0732">Signal</keyword>
<dbReference type="EMBL" id="FNVU01000041">
    <property type="protein sequence ID" value="SEG96197.1"/>
    <property type="molecule type" value="Genomic_DNA"/>
</dbReference>
<feature type="chain" id="PRO_5009296897" description="Chaplin domain-containing protein" evidence="1">
    <location>
        <begin position="28"/>
        <end position="80"/>
    </location>
</feature>
<sequence>MSIARKIPLAVVAVGGLMMVGAGTAVADNHATAVGFNSPGFLSGAPVATVASEPLNNCANHTPAGASVLSGTAGNLCLIN</sequence>
<evidence type="ECO:0000313" key="2">
    <source>
        <dbReference type="EMBL" id="SEG96197.1"/>
    </source>
</evidence>
<evidence type="ECO:0000313" key="3">
    <source>
        <dbReference type="Proteomes" id="UP000236754"/>
    </source>
</evidence>
<gene>
    <name evidence="2" type="ORF">SAMN05216223_1412</name>
</gene>
<protein>
    <recommendedName>
        <fullName evidence="4">Chaplin domain-containing protein</fullName>
    </recommendedName>
</protein>
<proteinExistence type="predicted"/>
<reference evidence="2 3" key="1">
    <citation type="submission" date="2016-10" db="EMBL/GenBank/DDBJ databases">
        <authorList>
            <person name="de Groot N.N."/>
        </authorList>
    </citation>
    <scope>NUCLEOTIDE SEQUENCE [LARGE SCALE GENOMIC DNA]</scope>
    <source>
        <strain evidence="2 3">CGMCC 4.2023</strain>
    </source>
</reference>
<accession>A0A1H6EEG1</accession>
<name>A0A1H6EEG1_9ACTN</name>
<dbReference type="RefSeq" id="WP_146088471.1">
    <property type="nucleotide sequence ID" value="NZ_FNVU01000041.1"/>
</dbReference>
<dbReference type="AlphaFoldDB" id="A0A1H6EEG1"/>
<keyword evidence="3" id="KW-1185">Reference proteome</keyword>
<dbReference type="Proteomes" id="UP000236754">
    <property type="component" value="Unassembled WGS sequence"/>
</dbReference>
<evidence type="ECO:0008006" key="4">
    <source>
        <dbReference type="Google" id="ProtNLM"/>
    </source>
</evidence>
<organism evidence="2 3">
    <name type="scientific">Actinacidiphila yanglinensis</name>
    <dbReference type="NCBI Taxonomy" id="310779"/>
    <lineage>
        <taxon>Bacteria</taxon>
        <taxon>Bacillati</taxon>
        <taxon>Actinomycetota</taxon>
        <taxon>Actinomycetes</taxon>
        <taxon>Kitasatosporales</taxon>
        <taxon>Streptomycetaceae</taxon>
        <taxon>Actinacidiphila</taxon>
    </lineage>
</organism>
<feature type="signal peptide" evidence="1">
    <location>
        <begin position="1"/>
        <end position="27"/>
    </location>
</feature>